<feature type="compositionally biased region" description="Basic and acidic residues" evidence="1">
    <location>
        <begin position="44"/>
        <end position="53"/>
    </location>
</feature>
<keyword evidence="3" id="KW-1185">Reference proteome</keyword>
<feature type="non-terminal residue" evidence="2">
    <location>
        <position position="82"/>
    </location>
</feature>
<gene>
    <name evidence="2" type="ORF">BINO364_LOCUS12074</name>
</gene>
<feature type="compositionally biased region" description="Basic and acidic residues" evidence="1">
    <location>
        <begin position="1"/>
        <end position="35"/>
    </location>
</feature>
<dbReference type="AlphaFoldDB" id="A0A8J9UXJ0"/>
<sequence length="82" mass="9054">MKTRDRKEKQIIDSTKEAKDVNKKGKKGLKQENQKSGKRSPVLSHRDRAKRSGVEAVKLYLKSTGGTGRTSRSATAVSSLLL</sequence>
<name>A0A8J9UXJ0_9NEOP</name>
<dbReference type="Proteomes" id="UP000838878">
    <property type="component" value="Chromosome 6"/>
</dbReference>
<evidence type="ECO:0000256" key="1">
    <source>
        <dbReference type="SAM" id="MobiDB-lite"/>
    </source>
</evidence>
<feature type="region of interest" description="Disordered" evidence="1">
    <location>
        <begin position="1"/>
        <end position="55"/>
    </location>
</feature>
<organism evidence="2 3">
    <name type="scientific">Brenthis ino</name>
    <name type="common">lesser marbled fritillary</name>
    <dbReference type="NCBI Taxonomy" id="405034"/>
    <lineage>
        <taxon>Eukaryota</taxon>
        <taxon>Metazoa</taxon>
        <taxon>Ecdysozoa</taxon>
        <taxon>Arthropoda</taxon>
        <taxon>Hexapoda</taxon>
        <taxon>Insecta</taxon>
        <taxon>Pterygota</taxon>
        <taxon>Neoptera</taxon>
        <taxon>Endopterygota</taxon>
        <taxon>Lepidoptera</taxon>
        <taxon>Glossata</taxon>
        <taxon>Ditrysia</taxon>
        <taxon>Papilionoidea</taxon>
        <taxon>Nymphalidae</taxon>
        <taxon>Heliconiinae</taxon>
        <taxon>Argynnini</taxon>
        <taxon>Brenthis</taxon>
    </lineage>
</organism>
<evidence type="ECO:0000313" key="2">
    <source>
        <dbReference type="EMBL" id="CAH0726634.1"/>
    </source>
</evidence>
<dbReference type="EMBL" id="OV170226">
    <property type="protein sequence ID" value="CAH0726634.1"/>
    <property type="molecule type" value="Genomic_DNA"/>
</dbReference>
<protein>
    <submittedName>
        <fullName evidence="2">Uncharacterized protein</fullName>
    </submittedName>
</protein>
<proteinExistence type="predicted"/>
<reference evidence="2" key="1">
    <citation type="submission" date="2021-12" db="EMBL/GenBank/DDBJ databases">
        <authorList>
            <person name="Martin H S."/>
        </authorList>
    </citation>
    <scope>NUCLEOTIDE SEQUENCE</scope>
</reference>
<evidence type="ECO:0000313" key="3">
    <source>
        <dbReference type="Proteomes" id="UP000838878"/>
    </source>
</evidence>
<accession>A0A8J9UXJ0</accession>